<reference evidence="2 3" key="1">
    <citation type="submission" date="2017-07" db="EMBL/GenBank/DDBJ databases">
        <authorList>
            <person name="Sun Z.S."/>
            <person name="Albrecht U."/>
            <person name="Echele G."/>
            <person name="Lee C.C."/>
        </authorList>
    </citation>
    <scope>NUCLEOTIDE SEQUENCE [LARGE SCALE GENOMIC DNA]</scope>
    <source>
        <strain evidence="2 3">P16-029</strain>
    </source>
</reference>
<dbReference type="PROSITE" id="PS51318">
    <property type="entry name" value="TAT"/>
    <property type="match status" value="1"/>
</dbReference>
<accession>A0A3E2DHY9</accession>
<evidence type="ECO:0000313" key="2">
    <source>
        <dbReference type="EMBL" id="RFT44904.1"/>
    </source>
</evidence>
<dbReference type="EMBL" id="NOWI01000004">
    <property type="protein sequence ID" value="RFT44904.1"/>
    <property type="molecule type" value="Genomic_DNA"/>
</dbReference>
<evidence type="ECO:0008006" key="4">
    <source>
        <dbReference type="Google" id="ProtNLM"/>
    </source>
</evidence>
<sequence length="250" mass="25938">MIKTRTSRRTVVKGAAWAVPAVSLASAIPAYAISNATCSSYTWTSLRGYANPTGSYSQASSDGSGSAVTVAASKHGNWNYTRETTYSPLDLTSSGGSLILSGYVTTGVTPTLNDYGETVLAFPTTAGGPISFQICGLDSYTRSRNSTHAQYFTDMVQVSQSGNIITPSALSNATVDKTTSWTVATGTTSGCATYTVADPAVGPVTIKLGNAYGSKIPVSDRYGNTHPDQAVTLSEITCGKATSPAQHVSR</sequence>
<feature type="chain" id="PRO_5017661685" description="Tat pathway signal sequence domain protein" evidence="1">
    <location>
        <begin position="33"/>
        <end position="250"/>
    </location>
</feature>
<dbReference type="AlphaFoldDB" id="A0A3E2DHY9"/>
<gene>
    <name evidence="2" type="ORF">CHT91_05455</name>
</gene>
<dbReference type="Proteomes" id="UP000259211">
    <property type="component" value="Unassembled WGS sequence"/>
</dbReference>
<name>A0A3E2DHY9_9ACTN</name>
<keyword evidence="1" id="KW-0732">Signal</keyword>
<dbReference type="RefSeq" id="WP_117189168.1">
    <property type="nucleotide sequence ID" value="NZ_JAQDJS010000007.1"/>
</dbReference>
<organism evidence="2 3">
    <name type="scientific">Cutibacterium avidum</name>
    <dbReference type="NCBI Taxonomy" id="33010"/>
    <lineage>
        <taxon>Bacteria</taxon>
        <taxon>Bacillati</taxon>
        <taxon>Actinomycetota</taxon>
        <taxon>Actinomycetes</taxon>
        <taxon>Propionibacteriales</taxon>
        <taxon>Propionibacteriaceae</taxon>
        <taxon>Cutibacterium</taxon>
    </lineage>
</organism>
<evidence type="ECO:0000313" key="3">
    <source>
        <dbReference type="Proteomes" id="UP000259211"/>
    </source>
</evidence>
<protein>
    <recommendedName>
        <fullName evidence="4">Tat pathway signal sequence domain protein</fullName>
    </recommendedName>
</protein>
<dbReference type="InterPro" id="IPR006311">
    <property type="entry name" value="TAT_signal"/>
</dbReference>
<comment type="caution">
    <text evidence="2">The sequence shown here is derived from an EMBL/GenBank/DDBJ whole genome shotgun (WGS) entry which is preliminary data.</text>
</comment>
<evidence type="ECO:0000256" key="1">
    <source>
        <dbReference type="SAM" id="SignalP"/>
    </source>
</evidence>
<feature type="signal peptide" evidence="1">
    <location>
        <begin position="1"/>
        <end position="32"/>
    </location>
</feature>
<proteinExistence type="predicted"/>